<evidence type="ECO:0000313" key="5">
    <source>
        <dbReference type="Proteomes" id="UP000515150"/>
    </source>
</evidence>
<evidence type="ECO:0000256" key="1">
    <source>
        <dbReference type="ARBA" id="ARBA00023015"/>
    </source>
</evidence>
<gene>
    <name evidence="6" type="primary">arid6</name>
</gene>
<dbReference type="SUPFAM" id="SSF46774">
    <property type="entry name" value="ARID-like"/>
    <property type="match status" value="1"/>
</dbReference>
<protein>
    <submittedName>
        <fullName evidence="6">AT-rich interaction domain 6</fullName>
    </submittedName>
</protein>
<feature type="compositionally biased region" description="Polar residues" evidence="4">
    <location>
        <begin position="352"/>
        <end position="364"/>
    </location>
</feature>
<dbReference type="FunFam" id="1.10.150.60:FF:000015">
    <property type="entry name" value="AT-rich interactive domain-containing protein 5B"/>
    <property type="match status" value="1"/>
</dbReference>
<name>A0A6P7P1K3_BETSP</name>
<feature type="region of interest" description="Disordered" evidence="4">
    <location>
        <begin position="534"/>
        <end position="563"/>
    </location>
</feature>
<dbReference type="AlphaFoldDB" id="A0A6P7P1K3"/>
<feature type="compositionally biased region" description="Pro residues" evidence="4">
    <location>
        <begin position="275"/>
        <end position="289"/>
    </location>
</feature>
<dbReference type="Proteomes" id="UP000515150">
    <property type="component" value="Chromosome 12"/>
</dbReference>
<evidence type="ECO:0000256" key="2">
    <source>
        <dbReference type="ARBA" id="ARBA00023163"/>
    </source>
</evidence>
<feature type="compositionally biased region" description="Low complexity" evidence="4">
    <location>
        <begin position="265"/>
        <end position="274"/>
    </location>
</feature>
<dbReference type="GO" id="GO:0006357">
    <property type="term" value="P:regulation of transcription by RNA polymerase II"/>
    <property type="evidence" value="ECO:0007669"/>
    <property type="project" value="TreeGrafter"/>
</dbReference>
<keyword evidence="5" id="KW-1185">Reference proteome</keyword>
<dbReference type="GO" id="GO:0000976">
    <property type="term" value="F:transcription cis-regulatory region binding"/>
    <property type="evidence" value="ECO:0007669"/>
    <property type="project" value="TreeGrafter"/>
</dbReference>
<dbReference type="GO" id="GO:0005634">
    <property type="term" value="C:nucleus"/>
    <property type="evidence" value="ECO:0007669"/>
    <property type="project" value="TreeGrafter"/>
</dbReference>
<keyword evidence="1" id="KW-0805">Transcription regulation</keyword>
<feature type="compositionally biased region" description="Basic and acidic residues" evidence="4">
    <location>
        <begin position="1"/>
        <end position="23"/>
    </location>
</feature>
<feature type="region of interest" description="Disordered" evidence="4">
    <location>
        <begin position="1"/>
        <end position="25"/>
    </location>
</feature>
<reference evidence="6" key="1">
    <citation type="submission" date="2025-08" db="UniProtKB">
        <authorList>
            <consortium name="RefSeq"/>
        </authorList>
    </citation>
    <scope>IDENTIFICATION</scope>
</reference>
<accession>A0A6P7P1K3</accession>
<feature type="compositionally biased region" description="Basic and acidic residues" evidence="4">
    <location>
        <begin position="546"/>
        <end position="559"/>
    </location>
</feature>
<sequence length="594" mass="65991">MIHAKQMDMEPKESPGEKSKDPAEEITEEQFLKDLYLFMKKRDTPIERIPHLGFKQIDLFLMFNTVKDLGGYHQVTAQQLWKQVYNTLGGNPRSTSAATCTRRHYEKLLLPYECHVKGIMMSPLPQHQPKHFGYGYDRHDDADDRPPAAKRKLIPVSLPQSLYHPKAGLHGKIFPMPVPYPHYYPPSPAILPPYVPMTPRVMPRSPPAPKPESPFASSNPKLSSDSGEDSLKHLRELADKYKKFVGLEEPAEPLDLSPKASSQESNNNPVSSFSPPLPKFFNKPPPMYPSHPLQAERSSHGTPDSGAVSPYSHPEEVKDAYMVDVTPASNSPTYSHTPTLRTEDPPAARAQKPSSPKTDFQSAWSKEETEEGADVKRVDLSHILPSLPPHNGGKMEIEIPLSVLHKWLRMYQMEPSAAARGPLQLSVQPSKDEQAARRRFPQPSPGAPSAPSPRDRSPDAEDLRLRRRKVPTPPQTTHRPDSDDFAGCRSSPSGGTVRSAFGRGVYSAEQPGVMKPYTKPPSYWGAFEAAALKTNSGPGPFPQDYRAYRDGRSGRERSEVGPSTLLMVDSIPGSVLQLTSEEIMKLKKMISSSA</sequence>
<keyword evidence="2" id="KW-0804">Transcription</keyword>
<keyword evidence="3" id="KW-0539">Nucleus</keyword>
<dbReference type="PANTHER" id="PTHR13964:SF25">
    <property type="entry name" value="AT-RICH INTERACTIVE DOMAIN-CONTAINING PROTEIN 5A"/>
    <property type="match status" value="1"/>
</dbReference>
<dbReference type="SMART" id="SM01014">
    <property type="entry name" value="ARID"/>
    <property type="match status" value="1"/>
</dbReference>
<dbReference type="InterPro" id="IPR051232">
    <property type="entry name" value="ARID/SWI1_ChromRemod"/>
</dbReference>
<feature type="region of interest" description="Disordered" evidence="4">
    <location>
        <begin position="253"/>
        <end position="396"/>
    </location>
</feature>
<evidence type="ECO:0000256" key="4">
    <source>
        <dbReference type="SAM" id="MobiDB-lite"/>
    </source>
</evidence>
<organism evidence="5 6">
    <name type="scientific">Betta splendens</name>
    <name type="common">Siamese fighting fish</name>
    <dbReference type="NCBI Taxonomy" id="158456"/>
    <lineage>
        <taxon>Eukaryota</taxon>
        <taxon>Metazoa</taxon>
        <taxon>Chordata</taxon>
        <taxon>Craniata</taxon>
        <taxon>Vertebrata</taxon>
        <taxon>Euteleostomi</taxon>
        <taxon>Actinopterygii</taxon>
        <taxon>Neopterygii</taxon>
        <taxon>Teleostei</taxon>
        <taxon>Neoteleostei</taxon>
        <taxon>Acanthomorphata</taxon>
        <taxon>Anabantaria</taxon>
        <taxon>Anabantiformes</taxon>
        <taxon>Anabantoidei</taxon>
        <taxon>Osphronemidae</taxon>
        <taxon>Betta</taxon>
    </lineage>
</organism>
<dbReference type="Pfam" id="PF01388">
    <property type="entry name" value="ARID"/>
    <property type="match status" value="1"/>
</dbReference>
<proteinExistence type="predicted"/>
<dbReference type="InterPro" id="IPR001606">
    <property type="entry name" value="ARID_dom"/>
</dbReference>
<dbReference type="GeneID" id="114866486"/>
<evidence type="ECO:0000313" key="6">
    <source>
        <dbReference type="RefSeq" id="XP_029024108.1"/>
    </source>
</evidence>
<feature type="compositionally biased region" description="Polar residues" evidence="4">
    <location>
        <begin position="327"/>
        <end position="340"/>
    </location>
</feature>
<dbReference type="Gene3D" id="1.10.150.60">
    <property type="entry name" value="ARID DNA-binding domain"/>
    <property type="match status" value="1"/>
</dbReference>
<dbReference type="InterPro" id="IPR036431">
    <property type="entry name" value="ARID_dom_sf"/>
</dbReference>
<dbReference type="OrthoDB" id="1938591at2759"/>
<dbReference type="RefSeq" id="XP_029024108.1">
    <property type="nucleotide sequence ID" value="XM_029168275.3"/>
</dbReference>
<dbReference type="CTD" id="572528"/>
<feature type="region of interest" description="Disordered" evidence="4">
    <location>
        <begin position="202"/>
        <end position="229"/>
    </location>
</feature>
<dbReference type="FunCoup" id="A0A6P7P1K3">
    <property type="interactions" value="4"/>
</dbReference>
<dbReference type="KEGG" id="bspl:114866486"/>
<feature type="compositionally biased region" description="Pro residues" evidence="4">
    <location>
        <begin position="442"/>
        <end position="451"/>
    </location>
</feature>
<dbReference type="SMART" id="SM00501">
    <property type="entry name" value="BRIGHT"/>
    <property type="match status" value="1"/>
</dbReference>
<dbReference type="PROSITE" id="PS51011">
    <property type="entry name" value="ARID"/>
    <property type="match status" value="1"/>
</dbReference>
<dbReference type="CDD" id="cd16869">
    <property type="entry name" value="ARID_ARID5"/>
    <property type="match status" value="1"/>
</dbReference>
<feature type="region of interest" description="Disordered" evidence="4">
    <location>
        <begin position="417"/>
        <end position="502"/>
    </location>
</feature>
<dbReference type="PANTHER" id="PTHR13964">
    <property type="entry name" value="RBP-RELATED"/>
    <property type="match status" value="1"/>
</dbReference>
<feature type="compositionally biased region" description="Basic and acidic residues" evidence="4">
    <location>
        <begin position="453"/>
        <end position="464"/>
    </location>
</feature>
<evidence type="ECO:0000256" key="3">
    <source>
        <dbReference type="ARBA" id="ARBA00023242"/>
    </source>
</evidence>